<gene>
    <name evidence="3" type="ORF">VCS650_LOCUS31552</name>
</gene>
<feature type="compositionally biased region" description="Polar residues" evidence="1">
    <location>
        <begin position="395"/>
        <end position="414"/>
    </location>
</feature>
<dbReference type="Proteomes" id="UP000663891">
    <property type="component" value="Unassembled WGS sequence"/>
</dbReference>
<feature type="domain" description="CID" evidence="2">
    <location>
        <begin position="11"/>
        <end position="141"/>
    </location>
</feature>
<feature type="region of interest" description="Disordered" evidence="1">
    <location>
        <begin position="516"/>
        <end position="547"/>
    </location>
</feature>
<dbReference type="SMART" id="SM00582">
    <property type="entry name" value="RPR"/>
    <property type="match status" value="1"/>
</dbReference>
<dbReference type="SUPFAM" id="SSF48464">
    <property type="entry name" value="ENTH/VHS domain"/>
    <property type="match status" value="1"/>
</dbReference>
<feature type="compositionally biased region" description="Polar residues" evidence="1">
    <location>
        <begin position="288"/>
        <end position="298"/>
    </location>
</feature>
<dbReference type="OrthoDB" id="10069473at2759"/>
<comment type="caution">
    <text evidence="3">The sequence shown here is derived from an EMBL/GenBank/DDBJ whole genome shotgun (WGS) entry which is preliminary data.</text>
</comment>
<proteinExistence type="predicted"/>
<organism evidence="3 4">
    <name type="scientific">Adineta steineri</name>
    <dbReference type="NCBI Taxonomy" id="433720"/>
    <lineage>
        <taxon>Eukaryota</taxon>
        <taxon>Metazoa</taxon>
        <taxon>Spiralia</taxon>
        <taxon>Gnathifera</taxon>
        <taxon>Rotifera</taxon>
        <taxon>Eurotatoria</taxon>
        <taxon>Bdelloidea</taxon>
        <taxon>Adinetida</taxon>
        <taxon>Adinetidae</taxon>
        <taxon>Adineta</taxon>
    </lineage>
</organism>
<feature type="region of interest" description="Disordered" evidence="1">
    <location>
        <begin position="286"/>
        <end position="414"/>
    </location>
</feature>
<evidence type="ECO:0000313" key="3">
    <source>
        <dbReference type="EMBL" id="CAF1310265.1"/>
    </source>
</evidence>
<feature type="compositionally biased region" description="Basic and acidic residues" evidence="1">
    <location>
        <begin position="384"/>
        <end position="394"/>
    </location>
</feature>
<evidence type="ECO:0000256" key="1">
    <source>
        <dbReference type="SAM" id="MobiDB-lite"/>
    </source>
</evidence>
<feature type="compositionally biased region" description="Polar residues" evidence="1">
    <location>
        <begin position="527"/>
        <end position="547"/>
    </location>
</feature>
<dbReference type="Gene3D" id="1.25.40.90">
    <property type="match status" value="1"/>
</dbReference>
<evidence type="ECO:0000259" key="2">
    <source>
        <dbReference type="PROSITE" id="PS51391"/>
    </source>
</evidence>
<dbReference type="PANTHER" id="PTHR12460:SF40">
    <property type="entry name" value="REGULATION OF NUCLEAR PRE-MRNA DOMAIN-CONTAINING PROTEIN 2"/>
    <property type="match status" value="1"/>
</dbReference>
<feature type="region of interest" description="Disordered" evidence="1">
    <location>
        <begin position="453"/>
        <end position="481"/>
    </location>
</feature>
<protein>
    <recommendedName>
        <fullName evidence="2">CID domain-containing protein</fullName>
    </recommendedName>
</protein>
<dbReference type="AlphaFoldDB" id="A0A815EGX5"/>
<feature type="compositionally biased region" description="Low complexity" evidence="1">
    <location>
        <begin position="456"/>
        <end position="481"/>
    </location>
</feature>
<dbReference type="InterPro" id="IPR006569">
    <property type="entry name" value="CID_dom"/>
</dbReference>
<dbReference type="CDD" id="cd16981">
    <property type="entry name" value="CID_RPRD_like"/>
    <property type="match status" value="1"/>
</dbReference>
<dbReference type="Gene3D" id="6.10.250.2560">
    <property type="match status" value="1"/>
</dbReference>
<accession>A0A815EGX5</accession>
<feature type="compositionally biased region" description="Basic residues" evidence="1">
    <location>
        <begin position="367"/>
        <end position="379"/>
    </location>
</feature>
<dbReference type="GO" id="GO:0031124">
    <property type="term" value="P:mRNA 3'-end processing"/>
    <property type="evidence" value="ECO:0007669"/>
    <property type="project" value="TreeGrafter"/>
</dbReference>
<sequence>MASTTTKTTDDSTTTSASFEKRLTTVNSTQESVQTLSLWILYHRNQYEHLLKTWFKVLKKSKPSHRLTLFYVANDVIQNAKKHNALVYNQAFKPYLSSAMIHVKENGIRKKVQRILEIWRERGVYDEDFIDEILKKLLGTEVYEKDKEVTRVIAEFQPKLLCESLIRFKQLEAETLVKEQMINNDLKIIDGMSIESVRKLKDTTSTDAFHLEYENSREKFQDYVRYFERVLQERKNLKQSCEQAEIFYDAQYQDANIVVEAYKNFGDKVATLKKKLDSLIRDLPEIVSSPTGDNVPSPGNTPPDYRQTDMDLSDNEENNSQSPSDRPARNTPPDYRQTDMDLSDNEENNSQSPSDRPAIVRTTRADPRHHRKHILHRHQSSQQHFDDADERSNKDNSNQSPLLNGDNKTTSQQTPMIDVNLITDLLIKHSQSTGFEKSLEMLTQTLRQITDPNVVSIPTTTTAPSSSSTSTSQPSSQYSQSNPFENLLMKRLQPPVPTPVVPQVWYNPAAPQTYPTPVPPFYPPTNQHPSNTSMDYHSQQQYQNQRN</sequence>
<dbReference type="GO" id="GO:0000993">
    <property type="term" value="F:RNA polymerase II complex binding"/>
    <property type="evidence" value="ECO:0007669"/>
    <property type="project" value="TreeGrafter"/>
</dbReference>
<dbReference type="PROSITE" id="PS51391">
    <property type="entry name" value="CID"/>
    <property type="match status" value="1"/>
</dbReference>
<dbReference type="InterPro" id="IPR008942">
    <property type="entry name" value="ENTH_VHS"/>
</dbReference>
<dbReference type="EMBL" id="CAJNON010000544">
    <property type="protein sequence ID" value="CAF1310265.1"/>
    <property type="molecule type" value="Genomic_DNA"/>
</dbReference>
<reference evidence="3" key="1">
    <citation type="submission" date="2021-02" db="EMBL/GenBank/DDBJ databases">
        <authorList>
            <person name="Nowell W R."/>
        </authorList>
    </citation>
    <scope>NUCLEOTIDE SEQUENCE</scope>
</reference>
<evidence type="ECO:0000313" key="4">
    <source>
        <dbReference type="Proteomes" id="UP000663891"/>
    </source>
</evidence>
<dbReference type="Pfam" id="PF04818">
    <property type="entry name" value="CID"/>
    <property type="match status" value="1"/>
</dbReference>
<name>A0A815EGX5_9BILA</name>
<dbReference type="PANTHER" id="PTHR12460">
    <property type="entry name" value="CYCLIN-DEPENDENT KINASE INHIBITOR-RELATED PROTEIN"/>
    <property type="match status" value="1"/>
</dbReference>